<sequence>MVYILPQSFKAEYTKYEEMIDEEEGLTVAQLQLEDAKPADSVVFEKPSAMQTRFVRPLFIRALIEGRPVGRVMVDGGAMVNVMPTSFFKKLGKSEDELKPTDTIITDFTGSGQQAKGVLTTEITVGSKILRTTFFVVDADNHYNLLLGRDWIHANECVPSTLHGKLFQWIGDRVEEIRAEGRPKWWTLMQEKSAISIGPILIRIKYPL</sequence>
<reference evidence="1" key="1">
    <citation type="submission" date="2020-07" db="EMBL/GenBank/DDBJ databases">
        <authorList>
            <person name="Lin J."/>
        </authorList>
    </citation>
    <scope>NUCLEOTIDE SEQUENCE</scope>
</reference>
<dbReference type="InterPro" id="IPR021109">
    <property type="entry name" value="Peptidase_aspartic_dom_sf"/>
</dbReference>
<dbReference type="PANTHER" id="PTHR33240:SF15">
    <property type="entry name" value="GAG-PRO-LIKE PROTEIN"/>
    <property type="match status" value="1"/>
</dbReference>
<dbReference type="Gene3D" id="2.40.70.10">
    <property type="entry name" value="Acid Proteases"/>
    <property type="match status" value="1"/>
</dbReference>
<dbReference type="AlphaFoldDB" id="A0A6V7Q9L2"/>
<dbReference type="EMBL" id="LR862134">
    <property type="protein sequence ID" value="CAD1839730.1"/>
    <property type="molecule type" value="Genomic_DNA"/>
</dbReference>
<name>A0A6V7Q9L2_ANACO</name>
<gene>
    <name evidence="1" type="ORF">CB5_LOCUS22941</name>
</gene>
<dbReference type="CDD" id="cd00303">
    <property type="entry name" value="retropepsin_like"/>
    <property type="match status" value="1"/>
</dbReference>
<dbReference type="PANTHER" id="PTHR33240">
    <property type="entry name" value="OS08G0508500 PROTEIN"/>
    <property type="match status" value="1"/>
</dbReference>
<accession>A0A6V7Q9L2</accession>
<proteinExistence type="predicted"/>
<organism evidence="1">
    <name type="scientific">Ananas comosus var. bracteatus</name>
    <name type="common">red pineapple</name>
    <dbReference type="NCBI Taxonomy" id="296719"/>
    <lineage>
        <taxon>Eukaryota</taxon>
        <taxon>Viridiplantae</taxon>
        <taxon>Streptophyta</taxon>
        <taxon>Embryophyta</taxon>
        <taxon>Tracheophyta</taxon>
        <taxon>Spermatophyta</taxon>
        <taxon>Magnoliopsida</taxon>
        <taxon>Liliopsida</taxon>
        <taxon>Poales</taxon>
        <taxon>Bromeliaceae</taxon>
        <taxon>Bromelioideae</taxon>
        <taxon>Ananas</taxon>
    </lineage>
</organism>
<evidence type="ECO:0008006" key="2">
    <source>
        <dbReference type="Google" id="ProtNLM"/>
    </source>
</evidence>
<evidence type="ECO:0000313" key="1">
    <source>
        <dbReference type="EMBL" id="CAD1839730.1"/>
    </source>
</evidence>
<dbReference type="SUPFAM" id="SSF50630">
    <property type="entry name" value="Acid proteases"/>
    <property type="match status" value="1"/>
</dbReference>
<protein>
    <recommendedName>
        <fullName evidence="2">Retrotransposon protein, putative, unclassified</fullName>
    </recommendedName>
</protein>
<dbReference type="Pfam" id="PF13975">
    <property type="entry name" value="gag-asp_proteas"/>
    <property type="match status" value="1"/>
</dbReference>